<dbReference type="PANTHER" id="PTHR43155:SF2">
    <property type="entry name" value="CYCLIC DI-GMP PHOSPHODIESTERASE PA4108"/>
    <property type="match status" value="1"/>
</dbReference>
<dbReference type="Gene3D" id="1.10.3210.10">
    <property type="entry name" value="Hypothetical protein af1432"/>
    <property type="match status" value="1"/>
</dbReference>
<evidence type="ECO:0000313" key="3">
    <source>
        <dbReference type="Proteomes" id="UP001275315"/>
    </source>
</evidence>
<proteinExistence type="predicted"/>
<dbReference type="EMBL" id="JAWDIQ010000003">
    <property type="protein sequence ID" value="MDY0409942.1"/>
    <property type="molecule type" value="Genomic_DNA"/>
</dbReference>
<dbReference type="GO" id="GO:0016787">
    <property type="term" value="F:hydrolase activity"/>
    <property type="evidence" value="ECO:0007669"/>
    <property type="project" value="UniProtKB-KW"/>
</dbReference>
<dbReference type="Pfam" id="PF13487">
    <property type="entry name" value="HD_5"/>
    <property type="match status" value="1"/>
</dbReference>
<dbReference type="PANTHER" id="PTHR43155">
    <property type="entry name" value="CYCLIC DI-GMP PHOSPHODIESTERASE PA4108-RELATED"/>
    <property type="match status" value="1"/>
</dbReference>
<keyword evidence="2" id="KW-0378">Hydrolase</keyword>
<dbReference type="Proteomes" id="UP001275315">
    <property type="component" value="Unassembled WGS sequence"/>
</dbReference>
<evidence type="ECO:0000259" key="1">
    <source>
        <dbReference type="PROSITE" id="PS51832"/>
    </source>
</evidence>
<sequence length="243" mass="27623">MLKQVESEESAIPTLYQYATKKEYLFHHSVAVSVLSAYVAMKMGYTKQKWLQVGLAGLLSDIGMAKITESTYNKAASLTLEERMEMEKHPTYSYQFIKDLPFITEGVKLAVLQHHERTDGSGYPLRLKGEQIHPYARIIAVCDTYHAMACNRIHTEKQPTLSVARTLEQAKYAKYDPAIVWTLLTYITNLSIGEKVKLSNGAIGKIIFIDQQYPTRPMIALEETKEIISLKEQPTIYIEKVIS</sequence>
<dbReference type="RefSeq" id="WP_320380800.1">
    <property type="nucleotide sequence ID" value="NZ_JAWDIQ010000003.1"/>
</dbReference>
<dbReference type="InterPro" id="IPR037522">
    <property type="entry name" value="HD_GYP_dom"/>
</dbReference>
<comment type="caution">
    <text evidence="2">The sequence shown here is derived from an EMBL/GenBank/DDBJ whole genome shotgun (WGS) entry which is preliminary data.</text>
</comment>
<protein>
    <submittedName>
        <fullName evidence="2">HD-GYP domain-containing protein</fullName>
        <ecNumber evidence="2">3.1.4.-</ecNumber>
    </submittedName>
</protein>
<name>A0ABU5CU95_9BACI</name>
<keyword evidence="3" id="KW-1185">Reference proteome</keyword>
<evidence type="ECO:0000313" key="2">
    <source>
        <dbReference type="EMBL" id="MDY0409942.1"/>
    </source>
</evidence>
<dbReference type="EC" id="3.1.4.-" evidence="2"/>
<dbReference type="SUPFAM" id="SSF109604">
    <property type="entry name" value="HD-domain/PDEase-like"/>
    <property type="match status" value="1"/>
</dbReference>
<gene>
    <name evidence="2" type="ORF">RWD45_16875</name>
</gene>
<reference evidence="2 3" key="1">
    <citation type="submission" date="2023-10" db="EMBL/GenBank/DDBJ databases">
        <title>Virgibacillus soli CC-YMP-6 genome.</title>
        <authorList>
            <person name="Miliotis G."/>
            <person name="Sengupta P."/>
            <person name="Hameed A."/>
            <person name="Chuvochina M."/>
            <person name="Mcdonagh F."/>
            <person name="Simpson A.C."/>
            <person name="Singh N.K."/>
            <person name="Rekha P.D."/>
            <person name="Raman K."/>
            <person name="Hugenholtz P."/>
            <person name="Venkateswaran K."/>
        </authorList>
    </citation>
    <scope>NUCLEOTIDE SEQUENCE [LARGE SCALE GENOMIC DNA]</scope>
    <source>
        <strain evidence="2 3">CC-YMP-6</strain>
    </source>
</reference>
<dbReference type="InterPro" id="IPR003607">
    <property type="entry name" value="HD/PDEase_dom"/>
</dbReference>
<organism evidence="2 3">
    <name type="scientific">Paracerasibacillus soli</name>
    <dbReference type="NCBI Taxonomy" id="480284"/>
    <lineage>
        <taxon>Bacteria</taxon>
        <taxon>Bacillati</taxon>
        <taxon>Bacillota</taxon>
        <taxon>Bacilli</taxon>
        <taxon>Bacillales</taxon>
        <taxon>Bacillaceae</taxon>
        <taxon>Paracerasibacillus</taxon>
    </lineage>
</organism>
<dbReference type="PROSITE" id="PS51832">
    <property type="entry name" value="HD_GYP"/>
    <property type="match status" value="1"/>
</dbReference>
<dbReference type="CDD" id="cd00077">
    <property type="entry name" value="HDc"/>
    <property type="match status" value="1"/>
</dbReference>
<accession>A0ABU5CU95</accession>
<feature type="domain" description="HD-GYP" evidence="1">
    <location>
        <begin position="3"/>
        <end position="199"/>
    </location>
</feature>
<dbReference type="SMART" id="SM00471">
    <property type="entry name" value="HDc"/>
    <property type="match status" value="1"/>
</dbReference>